<accession>A0AAV9Z0M6</accession>
<keyword evidence="2" id="KW-1185">Reference proteome</keyword>
<evidence type="ECO:0008006" key="3">
    <source>
        <dbReference type="Google" id="ProtNLM"/>
    </source>
</evidence>
<reference evidence="1 2" key="1">
    <citation type="journal article" date="2024" name="J Genomics">
        <title>Draft genome sequencing and assembly of Favolaschia claudopus CIRM-BRFM 2984 isolated from oak limbs.</title>
        <authorList>
            <person name="Navarro D."/>
            <person name="Drula E."/>
            <person name="Chaduli D."/>
            <person name="Cazenave R."/>
            <person name="Ahrendt S."/>
            <person name="Wang J."/>
            <person name="Lipzen A."/>
            <person name="Daum C."/>
            <person name="Barry K."/>
            <person name="Grigoriev I.V."/>
            <person name="Favel A."/>
            <person name="Rosso M.N."/>
            <person name="Martin F."/>
        </authorList>
    </citation>
    <scope>NUCLEOTIDE SEQUENCE [LARGE SCALE GENOMIC DNA]</scope>
    <source>
        <strain evidence="1 2">CIRM-BRFM 2984</strain>
    </source>
</reference>
<organism evidence="1 2">
    <name type="scientific">Favolaschia claudopus</name>
    <dbReference type="NCBI Taxonomy" id="2862362"/>
    <lineage>
        <taxon>Eukaryota</taxon>
        <taxon>Fungi</taxon>
        <taxon>Dikarya</taxon>
        <taxon>Basidiomycota</taxon>
        <taxon>Agaricomycotina</taxon>
        <taxon>Agaricomycetes</taxon>
        <taxon>Agaricomycetidae</taxon>
        <taxon>Agaricales</taxon>
        <taxon>Marasmiineae</taxon>
        <taxon>Mycenaceae</taxon>
        <taxon>Favolaschia</taxon>
    </lineage>
</organism>
<name>A0AAV9Z0M6_9AGAR</name>
<proteinExistence type="predicted"/>
<dbReference type="AlphaFoldDB" id="A0AAV9Z0M6"/>
<sequence length="272" mass="31492">MFTLPGIALREGTQRSFNKNITKLNRQATRKSTTSNLDRARYCVRDEFGFLPPDAAIWTSIRSTNITRLTRNFLWKCMHDTFHIGTFWDHVQNLEHFGLCTTCQVPETMEHITLDCNAPGKQLIWNLAERLWTVRFNTWPTLTWGLLMGCALPRFRSTQGRQLQGKNRFFTIIVSTSMHLIWKIRNERVLENKNVTNSEVHNRWVSLINAALKRDQLLTNRARFGSLAKNKQLVLETWSGVLNNEDSLPDDWILERGVLVGIRPITQKNGVG</sequence>
<dbReference type="Proteomes" id="UP001362999">
    <property type="component" value="Unassembled WGS sequence"/>
</dbReference>
<gene>
    <name evidence="1" type="ORF">R3P38DRAFT_3337725</name>
</gene>
<evidence type="ECO:0000313" key="2">
    <source>
        <dbReference type="Proteomes" id="UP001362999"/>
    </source>
</evidence>
<protein>
    <recommendedName>
        <fullName evidence="3">Reverse transcriptase zinc-binding domain-containing protein</fullName>
    </recommendedName>
</protein>
<evidence type="ECO:0000313" key="1">
    <source>
        <dbReference type="EMBL" id="KAK6966786.1"/>
    </source>
</evidence>
<dbReference type="EMBL" id="JAWWNJ010000256">
    <property type="protein sequence ID" value="KAK6966786.1"/>
    <property type="molecule type" value="Genomic_DNA"/>
</dbReference>
<comment type="caution">
    <text evidence="1">The sequence shown here is derived from an EMBL/GenBank/DDBJ whole genome shotgun (WGS) entry which is preliminary data.</text>
</comment>